<reference evidence="1 2" key="1">
    <citation type="submission" date="2017-11" db="EMBL/GenBank/DDBJ databases">
        <title>Bacillus camelliae sp. nov., isolated from pu'er tea.</title>
        <authorList>
            <person name="Niu L."/>
        </authorList>
    </citation>
    <scope>NUCLEOTIDE SEQUENCE [LARGE SCALE GENOMIC DNA]</scope>
    <source>
        <strain evidence="1 2">7578-1</strain>
    </source>
</reference>
<dbReference type="AlphaFoldDB" id="A0A2N3LF40"/>
<evidence type="ECO:0000313" key="2">
    <source>
        <dbReference type="Proteomes" id="UP000233440"/>
    </source>
</evidence>
<accession>A0A2N3LF40</accession>
<dbReference type="OrthoDB" id="2859730at2"/>
<name>A0A2N3LF40_9BACI</name>
<evidence type="ECO:0000313" key="1">
    <source>
        <dbReference type="EMBL" id="PKR83248.1"/>
    </source>
</evidence>
<dbReference type="Proteomes" id="UP000233440">
    <property type="component" value="Unassembled WGS sequence"/>
</dbReference>
<comment type="caution">
    <text evidence="1">The sequence shown here is derived from an EMBL/GenBank/DDBJ whole genome shotgun (WGS) entry which is preliminary data.</text>
</comment>
<organism evidence="1 2">
    <name type="scientific">Heyndrickxia camelliae</name>
    <dbReference type="NCBI Taxonomy" id="1707093"/>
    <lineage>
        <taxon>Bacteria</taxon>
        <taxon>Bacillati</taxon>
        <taxon>Bacillota</taxon>
        <taxon>Bacilli</taxon>
        <taxon>Bacillales</taxon>
        <taxon>Bacillaceae</taxon>
        <taxon>Heyndrickxia</taxon>
    </lineage>
</organism>
<dbReference type="RefSeq" id="WP_101355943.1">
    <property type="nucleotide sequence ID" value="NZ_PIQO01000020.1"/>
</dbReference>
<protein>
    <submittedName>
        <fullName evidence="1">Uncharacterized protein</fullName>
    </submittedName>
</protein>
<keyword evidence="2" id="KW-1185">Reference proteome</keyword>
<proteinExistence type="predicted"/>
<gene>
    <name evidence="1" type="ORF">CWO92_19790</name>
</gene>
<sequence>MYSIQQLQALDYLLKRIVNEKEYKFYKQDLKFVVEVKGSLWYGDFIQVDNTSAYQKYIDDGGDVETVYFRPDNGSKILQDIWKRYVEVCQAGFSNPFERIKDLHLLFNSLINILETTEIDESSSPFYPYLLNAITLDNKIELPFINLKGETVKLISIIENKK</sequence>
<dbReference type="EMBL" id="PIQO01000020">
    <property type="protein sequence ID" value="PKR83248.1"/>
    <property type="molecule type" value="Genomic_DNA"/>
</dbReference>